<organism evidence="2 3">
    <name type="scientific">Linnemannia gamsii</name>
    <dbReference type="NCBI Taxonomy" id="64522"/>
    <lineage>
        <taxon>Eukaryota</taxon>
        <taxon>Fungi</taxon>
        <taxon>Fungi incertae sedis</taxon>
        <taxon>Mucoromycota</taxon>
        <taxon>Mortierellomycotina</taxon>
        <taxon>Mortierellomycetes</taxon>
        <taxon>Mortierellales</taxon>
        <taxon>Mortierellaceae</taxon>
        <taxon>Linnemannia</taxon>
    </lineage>
</organism>
<accession>A0A9P6R151</accession>
<protein>
    <submittedName>
        <fullName evidence="2">Uncharacterized protein</fullName>
    </submittedName>
</protein>
<sequence length="168" mass="18720">MPIPPAPTTTAPTPTAATTGGRVTQITILSKPNALTSTDIRGPLDLYPLVLRHAHLPQSHPFPTSIFFPIGDTNETTPPDLNNIPPFGFGPDDVLLSYHQDEDEQHPDYLDDDGEQYGAGGEGVDHDDLLNNGGRERKREREQHEELDHEYELQLHFIQFGEINYDSI</sequence>
<evidence type="ECO:0000313" key="2">
    <source>
        <dbReference type="EMBL" id="KAG0307786.1"/>
    </source>
</evidence>
<feature type="compositionally biased region" description="Basic and acidic residues" evidence="1">
    <location>
        <begin position="123"/>
        <end position="145"/>
    </location>
</feature>
<reference evidence="2" key="1">
    <citation type="journal article" date="2020" name="Fungal Divers.">
        <title>Resolving the Mortierellaceae phylogeny through synthesis of multi-gene phylogenetics and phylogenomics.</title>
        <authorList>
            <person name="Vandepol N."/>
            <person name="Liber J."/>
            <person name="Desiro A."/>
            <person name="Na H."/>
            <person name="Kennedy M."/>
            <person name="Barry K."/>
            <person name="Grigoriev I.V."/>
            <person name="Miller A.N."/>
            <person name="O'Donnell K."/>
            <person name="Stajich J.E."/>
            <person name="Bonito G."/>
        </authorList>
    </citation>
    <scope>NUCLEOTIDE SEQUENCE</scope>
    <source>
        <strain evidence="2">NVP60</strain>
    </source>
</reference>
<dbReference type="EMBL" id="JAAAIN010001045">
    <property type="protein sequence ID" value="KAG0307786.1"/>
    <property type="molecule type" value="Genomic_DNA"/>
</dbReference>
<feature type="compositionally biased region" description="Acidic residues" evidence="1">
    <location>
        <begin position="104"/>
        <end position="115"/>
    </location>
</feature>
<name>A0A9P6R151_9FUNG</name>
<evidence type="ECO:0000256" key="1">
    <source>
        <dbReference type="SAM" id="MobiDB-lite"/>
    </source>
</evidence>
<evidence type="ECO:0000313" key="3">
    <source>
        <dbReference type="Proteomes" id="UP000823405"/>
    </source>
</evidence>
<dbReference type="Proteomes" id="UP000823405">
    <property type="component" value="Unassembled WGS sequence"/>
</dbReference>
<gene>
    <name evidence="2" type="ORF">BGZ97_000283</name>
</gene>
<feature type="region of interest" description="Disordered" evidence="1">
    <location>
        <begin position="104"/>
        <end position="145"/>
    </location>
</feature>
<keyword evidence="3" id="KW-1185">Reference proteome</keyword>
<comment type="caution">
    <text evidence="2">The sequence shown here is derived from an EMBL/GenBank/DDBJ whole genome shotgun (WGS) entry which is preliminary data.</text>
</comment>
<proteinExistence type="predicted"/>
<dbReference type="AlphaFoldDB" id="A0A9P6R151"/>